<name>A0A8H5BNZ2_9AGAR</name>
<dbReference type="EMBL" id="JAACJJ010000014">
    <property type="protein sequence ID" value="KAF5326852.1"/>
    <property type="molecule type" value="Genomic_DNA"/>
</dbReference>
<protein>
    <recommendedName>
        <fullName evidence="3">F-box domain-containing protein</fullName>
    </recommendedName>
</protein>
<evidence type="ECO:0000313" key="1">
    <source>
        <dbReference type="EMBL" id="KAF5326852.1"/>
    </source>
</evidence>
<keyword evidence="2" id="KW-1185">Reference proteome</keyword>
<proteinExistence type="predicted"/>
<evidence type="ECO:0008006" key="3">
    <source>
        <dbReference type="Google" id="ProtNLM"/>
    </source>
</evidence>
<dbReference type="OrthoDB" id="3217549at2759"/>
<dbReference type="SUPFAM" id="SSF52047">
    <property type="entry name" value="RNI-like"/>
    <property type="match status" value="1"/>
</dbReference>
<evidence type="ECO:0000313" key="2">
    <source>
        <dbReference type="Proteomes" id="UP000567179"/>
    </source>
</evidence>
<reference evidence="1 2" key="1">
    <citation type="journal article" date="2020" name="ISME J.">
        <title>Uncovering the hidden diversity of litter-decomposition mechanisms in mushroom-forming fungi.</title>
        <authorList>
            <person name="Floudas D."/>
            <person name="Bentzer J."/>
            <person name="Ahren D."/>
            <person name="Johansson T."/>
            <person name="Persson P."/>
            <person name="Tunlid A."/>
        </authorList>
    </citation>
    <scope>NUCLEOTIDE SEQUENCE [LARGE SCALE GENOMIC DNA]</scope>
    <source>
        <strain evidence="1 2">CBS 101986</strain>
    </source>
</reference>
<dbReference type="AlphaFoldDB" id="A0A8H5BNZ2"/>
<dbReference type="Proteomes" id="UP000567179">
    <property type="component" value="Unassembled WGS sequence"/>
</dbReference>
<sequence length="417" mass="47741">MASVNDLPMEMLGHIFYLAAAGYLRALLWYNPERKYLCLFDREFARYQPPFLFLQVCGHWRAVAQATPILWTSLDVTMRRTTVTQASTSRSTAALKHWLSVSRSAPLNFTLESTGRRTDPNTRREALAAHSAAMLRVLANESYRWHSVSLKLASHLAGVFCDVVFNKFTQRSFPNLKRLDIVVLNETPGPVEEVSRAIGSFKSLTELCISLSLHVHMSFLLRHMPWDQLTSARFNMDMSTDQATSLLAHLTEAVTVTFANIHVVGDSDREGNRCTLPKLKQLSVNGDNASRLFYRFNFLHLEQLEFKSNPLGCDQLVQWLTEQPNVPICRLKLRSFRRFSESNLTNWLRIQRLREVAHVELHCWNILEATAGAVAQLQDGIPVLWSWKAQGEECIGWKPQFDHNDGHVARIRPARRR</sequence>
<gene>
    <name evidence="1" type="ORF">D9619_005050</name>
</gene>
<comment type="caution">
    <text evidence="1">The sequence shown here is derived from an EMBL/GenBank/DDBJ whole genome shotgun (WGS) entry which is preliminary data.</text>
</comment>
<organism evidence="1 2">
    <name type="scientific">Psilocybe cf. subviscida</name>
    <dbReference type="NCBI Taxonomy" id="2480587"/>
    <lineage>
        <taxon>Eukaryota</taxon>
        <taxon>Fungi</taxon>
        <taxon>Dikarya</taxon>
        <taxon>Basidiomycota</taxon>
        <taxon>Agaricomycotina</taxon>
        <taxon>Agaricomycetes</taxon>
        <taxon>Agaricomycetidae</taxon>
        <taxon>Agaricales</taxon>
        <taxon>Agaricineae</taxon>
        <taxon>Strophariaceae</taxon>
        <taxon>Psilocybe</taxon>
    </lineage>
</organism>
<accession>A0A8H5BNZ2</accession>
<dbReference type="Gene3D" id="3.80.10.10">
    <property type="entry name" value="Ribonuclease Inhibitor"/>
    <property type="match status" value="1"/>
</dbReference>
<dbReference type="InterPro" id="IPR032675">
    <property type="entry name" value="LRR_dom_sf"/>
</dbReference>